<sequence length="68" mass="7520">MRRPEKDLGVRRKSKLLSMANMGLFDCGLPATSGPPGRRSSGHIRQERLGANDHETTRRSLLGTAFQV</sequence>
<keyword evidence="3" id="KW-1185">Reference proteome</keyword>
<accession>A0A5J4Z5P5</accession>
<comment type="caution">
    <text evidence="2">The sequence shown here is derived from an EMBL/GenBank/DDBJ whole genome shotgun (WGS) entry which is preliminary data.</text>
</comment>
<dbReference type="Proteomes" id="UP000324585">
    <property type="component" value="Unassembled WGS sequence"/>
</dbReference>
<protein>
    <submittedName>
        <fullName evidence="2">Uncharacterized protein</fullName>
    </submittedName>
</protein>
<reference evidence="3" key="1">
    <citation type="journal article" date="2019" name="Nat. Commun.">
        <title>Expansion of phycobilisome linker gene families in mesophilic red algae.</title>
        <authorList>
            <person name="Lee J."/>
            <person name="Kim D."/>
            <person name="Bhattacharya D."/>
            <person name="Yoon H.S."/>
        </authorList>
    </citation>
    <scope>NUCLEOTIDE SEQUENCE [LARGE SCALE GENOMIC DNA]</scope>
    <source>
        <strain evidence="3">CCMP 1328</strain>
    </source>
</reference>
<name>A0A5J4Z5P5_PORPP</name>
<gene>
    <name evidence="2" type="ORF">FVE85_6123</name>
</gene>
<organism evidence="2 3">
    <name type="scientific">Porphyridium purpureum</name>
    <name type="common">Red alga</name>
    <name type="synonym">Porphyridium cruentum</name>
    <dbReference type="NCBI Taxonomy" id="35688"/>
    <lineage>
        <taxon>Eukaryota</taxon>
        <taxon>Rhodophyta</taxon>
        <taxon>Bangiophyceae</taxon>
        <taxon>Porphyridiales</taxon>
        <taxon>Porphyridiaceae</taxon>
        <taxon>Porphyridium</taxon>
    </lineage>
</organism>
<evidence type="ECO:0000313" key="2">
    <source>
        <dbReference type="EMBL" id="KAA8498538.1"/>
    </source>
</evidence>
<feature type="compositionally biased region" description="Basic and acidic residues" evidence="1">
    <location>
        <begin position="44"/>
        <end position="54"/>
    </location>
</feature>
<feature type="region of interest" description="Disordered" evidence="1">
    <location>
        <begin position="28"/>
        <end position="54"/>
    </location>
</feature>
<dbReference type="EMBL" id="VRMN01000001">
    <property type="protein sequence ID" value="KAA8498538.1"/>
    <property type="molecule type" value="Genomic_DNA"/>
</dbReference>
<evidence type="ECO:0000313" key="3">
    <source>
        <dbReference type="Proteomes" id="UP000324585"/>
    </source>
</evidence>
<evidence type="ECO:0000256" key="1">
    <source>
        <dbReference type="SAM" id="MobiDB-lite"/>
    </source>
</evidence>
<proteinExistence type="predicted"/>
<dbReference type="AlphaFoldDB" id="A0A5J4Z5P5"/>